<dbReference type="EMBL" id="CP019646">
    <property type="protein sequence ID" value="AQQ71415.1"/>
    <property type="molecule type" value="Genomic_DNA"/>
</dbReference>
<protein>
    <submittedName>
        <fullName evidence="1">Uncharacterized protein</fullName>
    </submittedName>
</protein>
<name>A0A1Q2MFD1_9BACT</name>
<organism evidence="1 2">
    <name type="scientific">Limihaloglobus sulfuriphilus</name>
    <dbReference type="NCBI Taxonomy" id="1851148"/>
    <lineage>
        <taxon>Bacteria</taxon>
        <taxon>Pseudomonadati</taxon>
        <taxon>Planctomycetota</taxon>
        <taxon>Phycisphaerae</taxon>
        <taxon>Sedimentisphaerales</taxon>
        <taxon>Sedimentisphaeraceae</taxon>
        <taxon>Limihaloglobus</taxon>
    </lineage>
</organism>
<dbReference type="RefSeq" id="WP_146683594.1">
    <property type="nucleotide sequence ID" value="NZ_CP019646.1"/>
</dbReference>
<proteinExistence type="predicted"/>
<accession>A0A1Q2MFD1</accession>
<evidence type="ECO:0000313" key="1">
    <source>
        <dbReference type="EMBL" id="AQQ71415.1"/>
    </source>
</evidence>
<reference evidence="2" key="1">
    <citation type="submission" date="2017-02" db="EMBL/GenBank/DDBJ databases">
        <title>Comparative genomics and description of representatives of a novel lineage of planctomycetes thriving in anoxic sediments.</title>
        <authorList>
            <person name="Spring S."/>
            <person name="Bunk B."/>
            <person name="Sproer C."/>
        </authorList>
    </citation>
    <scope>NUCLEOTIDE SEQUENCE [LARGE SCALE GENOMIC DNA]</scope>
    <source>
        <strain evidence="2">SM-Chi-D1</strain>
    </source>
</reference>
<evidence type="ECO:0000313" key="2">
    <source>
        <dbReference type="Proteomes" id="UP000188181"/>
    </source>
</evidence>
<sequence length="88" mass="10182">MGVFTEIEKEAIRDFISLYKNYLSGDNRANVVENAEELLQKYCSGYYVLSAEVAFAIKNAQAISRNRLSRKDIKNILSKLEKKQRTFK</sequence>
<dbReference type="AlphaFoldDB" id="A0A1Q2MFD1"/>
<dbReference type="KEGG" id="pbas:SMSP2_01789"/>
<dbReference type="Proteomes" id="UP000188181">
    <property type="component" value="Chromosome"/>
</dbReference>
<keyword evidence="2" id="KW-1185">Reference proteome</keyword>
<gene>
    <name evidence="1" type="ORF">SMSP2_01789</name>
</gene>